<dbReference type="Gene3D" id="3.30.2010.10">
    <property type="entry name" value="Metalloproteases ('zincins'), catalytic domain"/>
    <property type="match status" value="1"/>
</dbReference>
<dbReference type="RefSeq" id="WP_015202244.1">
    <property type="nucleotide sequence ID" value="NC_019753.1"/>
</dbReference>
<dbReference type="EMBL" id="CP003620">
    <property type="protein sequence ID" value="AFZ12122.1"/>
    <property type="molecule type" value="Genomic_DNA"/>
</dbReference>
<name>K9VX94_9CYAN</name>
<feature type="domain" description="Peptidase M48" evidence="8">
    <location>
        <begin position="93"/>
        <end position="249"/>
    </location>
</feature>
<sequence length="273" mass="30461">MASKLQPINRNPPPNNRQLLILLGLFLGFIVSILWIVGLIANSLIWVIPPSVEQQLGAVIVPAYEKLAQPSPTQDTLNQLLNRLETKLPPEQKQQRDYQILYIPQPTVNALALPGDRIIIFAGLLDQVESENELMMILGHELGHFANRDHLRGLGYQILVQVAFSYFFGDTGWWSSSVASGVEAVTKAQFSQSQETQADQFGLNLLQSTYGHVAGATDFFTRLNQQRNLDIAFLASHPAPGKRVVELQRLIKELNYTTKERSPLPKAIANLKS</sequence>
<dbReference type="GO" id="GO:0046872">
    <property type="term" value="F:metal ion binding"/>
    <property type="evidence" value="ECO:0007669"/>
    <property type="project" value="UniProtKB-KW"/>
</dbReference>
<dbReference type="HOGENOM" id="CLU_029002_0_3_3"/>
<dbReference type="PANTHER" id="PTHR22726">
    <property type="entry name" value="METALLOENDOPEPTIDASE OMA1"/>
    <property type="match status" value="1"/>
</dbReference>
<gene>
    <name evidence="9" type="ORF">Cri9333_1221</name>
</gene>
<protein>
    <submittedName>
        <fullName evidence="9">Peptidase M48 Ste24p</fullName>
    </submittedName>
</protein>
<keyword evidence="7" id="KW-1133">Transmembrane helix</keyword>
<dbReference type="InterPro" id="IPR051156">
    <property type="entry name" value="Mito/Outer_Membr_Metalloprot"/>
</dbReference>
<keyword evidence="2" id="KW-0479">Metal-binding</keyword>
<comment type="cofactor">
    <cofactor evidence="6">
        <name>Zn(2+)</name>
        <dbReference type="ChEBI" id="CHEBI:29105"/>
    </cofactor>
    <text evidence="6">Binds 1 zinc ion per subunit.</text>
</comment>
<feature type="transmembrane region" description="Helical" evidence="7">
    <location>
        <begin position="20"/>
        <end position="48"/>
    </location>
</feature>
<comment type="similarity">
    <text evidence="6">Belongs to the peptidase M48 family.</text>
</comment>
<evidence type="ECO:0000259" key="8">
    <source>
        <dbReference type="Pfam" id="PF01435"/>
    </source>
</evidence>
<dbReference type="KEGG" id="cep:Cri9333_1221"/>
<dbReference type="GO" id="GO:0004222">
    <property type="term" value="F:metalloendopeptidase activity"/>
    <property type="evidence" value="ECO:0007669"/>
    <property type="project" value="InterPro"/>
</dbReference>
<evidence type="ECO:0000256" key="2">
    <source>
        <dbReference type="ARBA" id="ARBA00022723"/>
    </source>
</evidence>
<evidence type="ECO:0000313" key="10">
    <source>
        <dbReference type="Proteomes" id="UP000010472"/>
    </source>
</evidence>
<dbReference type="GO" id="GO:0016020">
    <property type="term" value="C:membrane"/>
    <property type="evidence" value="ECO:0007669"/>
    <property type="project" value="TreeGrafter"/>
</dbReference>
<dbReference type="OrthoDB" id="9810445at2"/>
<dbReference type="Pfam" id="PF01435">
    <property type="entry name" value="Peptidase_M48"/>
    <property type="match status" value="1"/>
</dbReference>
<dbReference type="eggNOG" id="COG4783">
    <property type="taxonomic scope" value="Bacteria"/>
</dbReference>
<evidence type="ECO:0000256" key="6">
    <source>
        <dbReference type="RuleBase" id="RU003983"/>
    </source>
</evidence>
<proteinExistence type="inferred from homology"/>
<keyword evidence="10" id="KW-1185">Reference proteome</keyword>
<accession>K9VX94</accession>
<evidence type="ECO:0000313" key="9">
    <source>
        <dbReference type="EMBL" id="AFZ12122.1"/>
    </source>
</evidence>
<keyword evidence="7" id="KW-0472">Membrane</keyword>
<dbReference type="STRING" id="1173022.Cri9333_1221"/>
<dbReference type="PANTHER" id="PTHR22726:SF1">
    <property type="entry name" value="METALLOENDOPEPTIDASE OMA1, MITOCHONDRIAL"/>
    <property type="match status" value="1"/>
</dbReference>
<keyword evidence="4 6" id="KW-0862">Zinc</keyword>
<evidence type="ECO:0000256" key="7">
    <source>
        <dbReference type="SAM" id="Phobius"/>
    </source>
</evidence>
<keyword evidence="1 6" id="KW-0645">Protease</keyword>
<dbReference type="InterPro" id="IPR001915">
    <property type="entry name" value="Peptidase_M48"/>
</dbReference>
<keyword evidence="5 6" id="KW-0482">Metalloprotease</keyword>
<reference evidence="9 10" key="1">
    <citation type="submission" date="2012-06" db="EMBL/GenBank/DDBJ databases">
        <title>Finished chromosome of genome of Crinalium epipsammum PCC 9333.</title>
        <authorList>
            <consortium name="US DOE Joint Genome Institute"/>
            <person name="Gugger M."/>
            <person name="Coursin T."/>
            <person name="Rippka R."/>
            <person name="Tandeau De Marsac N."/>
            <person name="Huntemann M."/>
            <person name="Wei C.-L."/>
            <person name="Han J."/>
            <person name="Detter J.C."/>
            <person name="Han C."/>
            <person name="Tapia R."/>
            <person name="Davenport K."/>
            <person name="Daligault H."/>
            <person name="Erkkila T."/>
            <person name="Gu W."/>
            <person name="Munk A.C.C."/>
            <person name="Teshima H."/>
            <person name="Xu Y."/>
            <person name="Chain P."/>
            <person name="Chen A."/>
            <person name="Krypides N."/>
            <person name="Mavromatis K."/>
            <person name="Markowitz V."/>
            <person name="Szeto E."/>
            <person name="Ivanova N."/>
            <person name="Mikhailova N."/>
            <person name="Ovchinnikova G."/>
            <person name="Pagani I."/>
            <person name="Pati A."/>
            <person name="Goodwin L."/>
            <person name="Peters L."/>
            <person name="Pitluck S."/>
            <person name="Woyke T."/>
            <person name="Kerfeld C."/>
        </authorList>
    </citation>
    <scope>NUCLEOTIDE SEQUENCE [LARGE SCALE GENOMIC DNA]</scope>
    <source>
        <strain evidence="9 10">PCC 9333</strain>
    </source>
</reference>
<dbReference type="CDD" id="cd07332">
    <property type="entry name" value="M48C_Oma1_like"/>
    <property type="match status" value="1"/>
</dbReference>
<evidence type="ECO:0000256" key="3">
    <source>
        <dbReference type="ARBA" id="ARBA00022801"/>
    </source>
</evidence>
<dbReference type="Proteomes" id="UP000010472">
    <property type="component" value="Chromosome"/>
</dbReference>
<evidence type="ECO:0000256" key="4">
    <source>
        <dbReference type="ARBA" id="ARBA00022833"/>
    </source>
</evidence>
<keyword evidence="7" id="KW-0812">Transmembrane</keyword>
<dbReference type="GO" id="GO:0051603">
    <property type="term" value="P:proteolysis involved in protein catabolic process"/>
    <property type="evidence" value="ECO:0007669"/>
    <property type="project" value="TreeGrafter"/>
</dbReference>
<organism evidence="9 10">
    <name type="scientific">Crinalium epipsammum PCC 9333</name>
    <dbReference type="NCBI Taxonomy" id="1173022"/>
    <lineage>
        <taxon>Bacteria</taxon>
        <taxon>Bacillati</taxon>
        <taxon>Cyanobacteriota</taxon>
        <taxon>Cyanophyceae</taxon>
        <taxon>Gomontiellales</taxon>
        <taxon>Gomontiellaceae</taxon>
        <taxon>Crinalium</taxon>
    </lineage>
</organism>
<keyword evidence="3 6" id="KW-0378">Hydrolase</keyword>
<evidence type="ECO:0000256" key="1">
    <source>
        <dbReference type="ARBA" id="ARBA00022670"/>
    </source>
</evidence>
<dbReference type="AlphaFoldDB" id="K9VX94"/>
<evidence type="ECO:0000256" key="5">
    <source>
        <dbReference type="ARBA" id="ARBA00023049"/>
    </source>
</evidence>
<dbReference type="PATRIC" id="fig|1173022.3.peg.1325"/>